<comment type="caution">
    <text evidence="2">The sequence shown here is derived from an EMBL/GenBank/DDBJ whole genome shotgun (WGS) entry which is preliminary data.</text>
</comment>
<dbReference type="Pfam" id="PF03372">
    <property type="entry name" value="Exo_endo_phos"/>
    <property type="match status" value="1"/>
</dbReference>
<evidence type="ECO:0000313" key="3">
    <source>
        <dbReference type="Proteomes" id="UP001437256"/>
    </source>
</evidence>
<protein>
    <recommendedName>
        <fullName evidence="1">Endonuclease/exonuclease/phosphatase domain-containing protein</fullName>
    </recommendedName>
</protein>
<name>A0ABR2ZY84_9AGAR</name>
<gene>
    <name evidence="2" type="ORF">AAF712_006597</name>
</gene>
<sequence>MRIATWNIRYDSDPKNIPLKDTIDKLPVCTVQFPFLTLHGEQNWVDRRIRIAETLLNEGIDLVGLQEALKNQIDDLVALFGDDWAWVGAGRDDGKEKGEYCPIFYKKSALTLVSEAQHFWLSHTPYEPSAYPEALPRICTIAHFTINNPPPGTPNSFSVLNTHLDDRYEGQRNLGASLLLQRAKYEAYRNNGGVPVFVIGDFNRRVPSLPV</sequence>
<dbReference type="PANTHER" id="PTHR12121">
    <property type="entry name" value="CARBON CATABOLITE REPRESSOR PROTEIN 4"/>
    <property type="match status" value="1"/>
</dbReference>
<dbReference type="EMBL" id="JBBXMP010000036">
    <property type="protein sequence ID" value="KAL0066338.1"/>
    <property type="molecule type" value="Genomic_DNA"/>
</dbReference>
<dbReference type="InterPro" id="IPR005135">
    <property type="entry name" value="Endo/exonuclease/phosphatase"/>
</dbReference>
<dbReference type="InterPro" id="IPR036691">
    <property type="entry name" value="Endo/exonu/phosph_ase_sf"/>
</dbReference>
<evidence type="ECO:0000313" key="2">
    <source>
        <dbReference type="EMBL" id="KAL0066338.1"/>
    </source>
</evidence>
<keyword evidence="3" id="KW-1185">Reference proteome</keyword>
<dbReference type="InterPro" id="IPR050410">
    <property type="entry name" value="CCR4/nocturin_mRNA_transcr"/>
</dbReference>
<evidence type="ECO:0000259" key="1">
    <source>
        <dbReference type="Pfam" id="PF03372"/>
    </source>
</evidence>
<organism evidence="2 3">
    <name type="scientific">Marasmius tenuissimus</name>
    <dbReference type="NCBI Taxonomy" id="585030"/>
    <lineage>
        <taxon>Eukaryota</taxon>
        <taxon>Fungi</taxon>
        <taxon>Dikarya</taxon>
        <taxon>Basidiomycota</taxon>
        <taxon>Agaricomycotina</taxon>
        <taxon>Agaricomycetes</taxon>
        <taxon>Agaricomycetidae</taxon>
        <taxon>Agaricales</taxon>
        <taxon>Marasmiineae</taxon>
        <taxon>Marasmiaceae</taxon>
        <taxon>Marasmius</taxon>
    </lineage>
</organism>
<reference evidence="2 3" key="1">
    <citation type="submission" date="2024-05" db="EMBL/GenBank/DDBJ databases">
        <title>A draft genome resource for the thread blight pathogen Marasmius tenuissimus strain MS-2.</title>
        <authorList>
            <person name="Yulfo-Soto G.E."/>
            <person name="Baruah I.K."/>
            <person name="Amoako-Attah I."/>
            <person name="Bukari Y."/>
            <person name="Meinhardt L.W."/>
            <person name="Bailey B.A."/>
            <person name="Cohen S.P."/>
        </authorList>
    </citation>
    <scope>NUCLEOTIDE SEQUENCE [LARGE SCALE GENOMIC DNA]</scope>
    <source>
        <strain evidence="2 3">MS-2</strain>
    </source>
</reference>
<accession>A0ABR2ZY84</accession>
<dbReference type="SUPFAM" id="SSF56219">
    <property type="entry name" value="DNase I-like"/>
    <property type="match status" value="1"/>
</dbReference>
<proteinExistence type="predicted"/>
<dbReference type="Gene3D" id="3.60.10.10">
    <property type="entry name" value="Endonuclease/exonuclease/phosphatase"/>
    <property type="match status" value="1"/>
</dbReference>
<dbReference type="PANTHER" id="PTHR12121:SF36">
    <property type="entry name" value="ENDONUCLEASE_EXONUCLEASE_PHOSPHATASE DOMAIN-CONTAINING PROTEIN"/>
    <property type="match status" value="1"/>
</dbReference>
<dbReference type="Proteomes" id="UP001437256">
    <property type="component" value="Unassembled WGS sequence"/>
</dbReference>
<feature type="domain" description="Endonuclease/exonuclease/phosphatase" evidence="1">
    <location>
        <begin position="4"/>
        <end position="205"/>
    </location>
</feature>